<proteinExistence type="inferred from homology"/>
<reference evidence="11" key="2">
    <citation type="submission" date="2011-03" db="EMBL/GenBank/DDBJ databases">
        <title>The complete genome of Desulfobacca acetoxidans DSM 11109.</title>
        <authorList>
            <consortium name="US DOE Joint Genome Institute (JGI-PGF)"/>
            <person name="Lucas S."/>
            <person name="Copeland A."/>
            <person name="Lapidus A."/>
            <person name="Bruce D."/>
            <person name="Goodwin L."/>
            <person name="Pitluck S."/>
            <person name="Peters L."/>
            <person name="Kyrpides N."/>
            <person name="Mavromatis K."/>
            <person name="Ivanova N."/>
            <person name="Ovchinnikova G."/>
            <person name="Teshima H."/>
            <person name="Detter J.C."/>
            <person name="Han C."/>
            <person name="Land M."/>
            <person name="Hauser L."/>
            <person name="Markowitz V."/>
            <person name="Cheng J.-F."/>
            <person name="Hugenholtz P."/>
            <person name="Woyke T."/>
            <person name="Wu D."/>
            <person name="Spring S."/>
            <person name="Schueler E."/>
            <person name="Brambilla E."/>
            <person name="Klenk H.-P."/>
            <person name="Eisen J.A."/>
        </authorList>
    </citation>
    <scope>NUCLEOTIDE SEQUENCE [LARGE SCALE GENOMIC DNA]</scope>
    <source>
        <strain evidence="11">ATCC 700848 / DSM 11109 / ASRB2</strain>
    </source>
</reference>
<protein>
    <submittedName>
        <fullName evidence="10">Fumarate reductase/succinate dehydrogenase flavoprotein domain protein</fullName>
    </submittedName>
</protein>
<dbReference type="GO" id="GO:0016491">
    <property type="term" value="F:oxidoreductase activity"/>
    <property type="evidence" value="ECO:0007669"/>
    <property type="project" value="UniProtKB-KW"/>
</dbReference>
<evidence type="ECO:0000313" key="10">
    <source>
        <dbReference type="EMBL" id="AEB08202.1"/>
    </source>
</evidence>
<dbReference type="HOGENOM" id="CLU_004231_2_0_7"/>
<dbReference type="Gene3D" id="3.30.70.20">
    <property type="match status" value="2"/>
</dbReference>
<gene>
    <name evidence="10" type="ordered locus">Desac_0311</name>
</gene>
<dbReference type="Pfam" id="PF13237">
    <property type="entry name" value="Fer4_10"/>
    <property type="match status" value="1"/>
</dbReference>
<evidence type="ECO:0000313" key="11">
    <source>
        <dbReference type="Proteomes" id="UP000000483"/>
    </source>
</evidence>
<dbReference type="eggNOG" id="COG1148">
    <property type="taxonomic scope" value="Bacteria"/>
</dbReference>
<sequence>MQEKKRTSNKVLVVGGGIGGIKASLDLAEANREVVLIDKAFSIGGISIQLDRTFPTNNCDFCTLSPHLAESGRQLHIDLMTATQLTNLEGEAGRFKATLTTAPRYIDTEKCTACGECYRKFPECVRFTPGLDHRAPTCMRYPKTTPDAFSIDMEKCTNKDELVKVCPAGAIILDDGPKTQEIEVGSVILALGAEVYVPSDLGGYGYGIYPNVVTNLEYERILSAFGPTKGELLRPSDGKKPQKIAWIQCIGSRGMQKNAVPYCSSACCMYALKEAIVTKERFQNDIETTIFYMDMRTFGKDYELYLQRAKNDLGIRLVRCRPHSLQPVEEECQYTGEIEIRYLSDTDSKLVVENYDLVVLTTGFRIAPEVKELGQQLGIDLNEYGYAQTGGFDPVATSRPGIYVCGIFQSPKDIPGTLVEASAASLKAAGDLTPLRTTSDWQAELPPERDVSGESLKIGVFVCDCGFNIGSVVDVNEIVQQAAKLSDVVVSEVIGQGCSRESLERIQQVIKDKGLNRVVVGACSPRTHEPIFQDTIRKAGLNKYLVEIVNLRDQDTWVHADRPKDATQKAHELMRMGVSAVRFSRPLQEYTLPMNKDVLVVGGGVSGMTAALSLADMGYKVHLVERSAELGGVAKTLRKTIEGDDVRAFMSDLIKRTEQHRGIQVLKQATVVDHSGVAGMFKTGIQVGPEKAYKEIEHGVGILATGAIPNRPKEYLLGQSKAVVTQLDLQDVLAETPEVAKSWRNVVMIQCVGSRVPENPNCSRICCQAAVKNALRLRELNPELPIMILYRDMRTYGFHEDYYRKAREQGVLFATYKLEDKPVATPDGDQVTVVFTDPILGQKVQVKADCLALSTGFMADKETTTSLGRIFNLPGTSDGYFLEEHVKLRPIDLPNPGFFVAGTAHSPKLVCESIAQAQAAAGRAMTFLAGDTINLPAAVAQVDGEICAACLICVRACPFDVPFINDKGYSEIDPAKCHGCGVCAAECPAKAIQLMQFEDDQIAAKLDGLLERMC</sequence>
<evidence type="ECO:0000256" key="8">
    <source>
        <dbReference type="ARBA" id="ARBA00023014"/>
    </source>
</evidence>
<dbReference type="PANTHER" id="PTHR43498:SF1">
    <property type="entry name" value="COB--COM HETERODISULFIDE REDUCTASE IRON-SULFUR SUBUNIT A"/>
    <property type="match status" value="1"/>
</dbReference>
<evidence type="ECO:0000256" key="3">
    <source>
        <dbReference type="ARBA" id="ARBA00022485"/>
    </source>
</evidence>
<keyword evidence="6" id="KW-0560">Oxidoreductase</keyword>
<comment type="cofactor">
    <cofactor evidence="1">
        <name>FAD</name>
        <dbReference type="ChEBI" id="CHEBI:57692"/>
    </cofactor>
</comment>
<dbReference type="OrthoDB" id="9766627at2"/>
<dbReference type="GO" id="GO:0046872">
    <property type="term" value="F:metal ion binding"/>
    <property type="evidence" value="ECO:0007669"/>
    <property type="project" value="UniProtKB-KW"/>
</dbReference>
<dbReference type="AlphaFoldDB" id="F2NEL2"/>
<dbReference type="Pfam" id="PF12831">
    <property type="entry name" value="FAD_oxidored"/>
    <property type="match status" value="1"/>
</dbReference>
<feature type="domain" description="4Fe-4S ferredoxin-type" evidence="9">
    <location>
        <begin position="102"/>
        <end position="130"/>
    </location>
</feature>
<dbReference type="SUPFAM" id="SSF51905">
    <property type="entry name" value="FAD/NAD(P)-binding domain"/>
    <property type="match status" value="2"/>
</dbReference>
<feature type="domain" description="4Fe-4S ferredoxin-type" evidence="9">
    <location>
        <begin position="147"/>
        <end position="176"/>
    </location>
</feature>
<dbReference type="KEGG" id="dao:Desac_0311"/>
<dbReference type="Gene3D" id="3.40.50.720">
    <property type="entry name" value="NAD(P)-binding Rossmann-like Domain"/>
    <property type="match status" value="1"/>
</dbReference>
<evidence type="ECO:0000259" key="9">
    <source>
        <dbReference type="PROSITE" id="PS51379"/>
    </source>
</evidence>
<keyword evidence="5" id="KW-0274">FAD</keyword>
<feature type="domain" description="4Fe-4S ferredoxin-type" evidence="9">
    <location>
        <begin position="968"/>
        <end position="997"/>
    </location>
</feature>
<dbReference type="RefSeq" id="WP_013705315.1">
    <property type="nucleotide sequence ID" value="NC_015388.1"/>
</dbReference>
<evidence type="ECO:0000256" key="7">
    <source>
        <dbReference type="ARBA" id="ARBA00023004"/>
    </source>
</evidence>
<accession>F2NEL2</accession>
<dbReference type="InterPro" id="IPR036188">
    <property type="entry name" value="FAD/NAD-bd_sf"/>
</dbReference>
<dbReference type="STRING" id="880072.Desac_0311"/>
<dbReference type="Pfam" id="PF07992">
    <property type="entry name" value="Pyr_redox_2"/>
    <property type="match status" value="1"/>
</dbReference>
<evidence type="ECO:0000256" key="2">
    <source>
        <dbReference type="ARBA" id="ARBA00006561"/>
    </source>
</evidence>
<dbReference type="Gene3D" id="3.50.50.60">
    <property type="entry name" value="FAD/NAD(P)-binding domain"/>
    <property type="match status" value="1"/>
</dbReference>
<keyword evidence="5" id="KW-0285">Flavoprotein</keyword>
<dbReference type="Proteomes" id="UP000000483">
    <property type="component" value="Chromosome"/>
</dbReference>
<keyword evidence="3" id="KW-0004">4Fe-4S</keyword>
<dbReference type="GO" id="GO:0051539">
    <property type="term" value="F:4 iron, 4 sulfur cluster binding"/>
    <property type="evidence" value="ECO:0007669"/>
    <property type="project" value="UniProtKB-KW"/>
</dbReference>
<dbReference type="PROSITE" id="PS00198">
    <property type="entry name" value="4FE4S_FER_1"/>
    <property type="match status" value="1"/>
</dbReference>
<organism evidence="10 11">
    <name type="scientific">Desulfobacca acetoxidans (strain ATCC 700848 / DSM 11109 / ASRB2)</name>
    <dbReference type="NCBI Taxonomy" id="880072"/>
    <lineage>
        <taxon>Bacteria</taxon>
        <taxon>Pseudomonadati</taxon>
        <taxon>Thermodesulfobacteriota</taxon>
        <taxon>Desulfobaccia</taxon>
        <taxon>Desulfobaccales</taxon>
        <taxon>Desulfobaccaceae</taxon>
        <taxon>Desulfobacca</taxon>
    </lineage>
</organism>
<feature type="domain" description="4Fe-4S ferredoxin-type" evidence="9">
    <location>
        <begin position="938"/>
        <end position="967"/>
    </location>
</feature>
<keyword evidence="7" id="KW-0408">Iron</keyword>
<dbReference type="InterPro" id="IPR023753">
    <property type="entry name" value="FAD/NAD-binding_dom"/>
</dbReference>
<evidence type="ECO:0000256" key="1">
    <source>
        <dbReference type="ARBA" id="ARBA00001974"/>
    </source>
</evidence>
<dbReference type="PROSITE" id="PS51379">
    <property type="entry name" value="4FE4S_FER_2"/>
    <property type="match status" value="4"/>
</dbReference>
<evidence type="ECO:0000256" key="4">
    <source>
        <dbReference type="ARBA" id="ARBA00022723"/>
    </source>
</evidence>
<evidence type="ECO:0000256" key="5">
    <source>
        <dbReference type="ARBA" id="ARBA00022827"/>
    </source>
</evidence>
<keyword evidence="8" id="KW-0411">Iron-sulfur</keyword>
<dbReference type="InterPro" id="IPR039650">
    <property type="entry name" value="HdrA-like"/>
</dbReference>
<keyword evidence="11" id="KW-1185">Reference proteome</keyword>
<dbReference type="EMBL" id="CP002629">
    <property type="protein sequence ID" value="AEB08202.1"/>
    <property type="molecule type" value="Genomic_DNA"/>
</dbReference>
<dbReference type="SUPFAM" id="SSF54862">
    <property type="entry name" value="4Fe-4S ferredoxins"/>
    <property type="match status" value="1"/>
</dbReference>
<evidence type="ECO:0000256" key="6">
    <source>
        <dbReference type="ARBA" id="ARBA00023002"/>
    </source>
</evidence>
<dbReference type="PRINTS" id="PR00420">
    <property type="entry name" value="RNGMNOXGNASE"/>
</dbReference>
<name>F2NEL2_DESAR</name>
<comment type="similarity">
    <text evidence="2">Belongs to the HdrA family.</text>
</comment>
<keyword evidence="4" id="KW-0479">Metal-binding</keyword>
<reference evidence="10 11" key="1">
    <citation type="journal article" date="2011" name="Stand. Genomic Sci.">
        <title>Complete genome sequence of the acetate-degrading sulfate reducer Desulfobacca acetoxidans type strain (ASRB2).</title>
        <authorList>
            <person name="Goker M."/>
            <person name="Teshima H."/>
            <person name="Lapidus A."/>
            <person name="Nolan M."/>
            <person name="Lucas S."/>
            <person name="Hammon N."/>
            <person name="Deshpande S."/>
            <person name="Cheng J.F."/>
            <person name="Tapia R."/>
            <person name="Han C."/>
            <person name="Goodwin L."/>
            <person name="Pitluck S."/>
            <person name="Huntemann M."/>
            <person name="Liolios K."/>
            <person name="Ivanova N."/>
            <person name="Pagani I."/>
            <person name="Mavromatis K."/>
            <person name="Ovchinikova G."/>
            <person name="Pati A."/>
            <person name="Chen A."/>
            <person name="Palaniappan K."/>
            <person name="Land M."/>
            <person name="Hauser L."/>
            <person name="Brambilla E.M."/>
            <person name="Rohde M."/>
            <person name="Spring S."/>
            <person name="Detter J.C."/>
            <person name="Woyke T."/>
            <person name="Bristow J."/>
            <person name="Eisen J.A."/>
            <person name="Markowitz V."/>
            <person name="Hugenholtz P."/>
            <person name="Kyrpides N.C."/>
            <person name="Klenk H.P."/>
        </authorList>
    </citation>
    <scope>NUCLEOTIDE SEQUENCE [LARGE SCALE GENOMIC DNA]</scope>
    <source>
        <strain evidence="11">ATCC 700848 / DSM 11109 / ASRB2</strain>
    </source>
</reference>
<dbReference type="PANTHER" id="PTHR43498">
    <property type="entry name" value="FERREDOXIN:COB-COM HETERODISULFIDE REDUCTASE SUBUNIT A"/>
    <property type="match status" value="1"/>
</dbReference>
<dbReference type="InterPro" id="IPR017900">
    <property type="entry name" value="4Fe4S_Fe_S_CS"/>
</dbReference>
<dbReference type="InterPro" id="IPR017896">
    <property type="entry name" value="4Fe4S_Fe-S-bd"/>
</dbReference>